<feature type="transmembrane region" description="Helical" evidence="6">
    <location>
        <begin position="28"/>
        <end position="52"/>
    </location>
</feature>
<proteinExistence type="predicted"/>
<feature type="domain" description="O-antigen ligase-related" evidence="7">
    <location>
        <begin position="225"/>
        <end position="359"/>
    </location>
</feature>
<dbReference type="GO" id="GO:0016020">
    <property type="term" value="C:membrane"/>
    <property type="evidence" value="ECO:0007669"/>
    <property type="project" value="UniProtKB-SubCell"/>
</dbReference>
<evidence type="ECO:0000256" key="6">
    <source>
        <dbReference type="SAM" id="Phobius"/>
    </source>
</evidence>
<dbReference type="Pfam" id="PF04932">
    <property type="entry name" value="Wzy_C"/>
    <property type="match status" value="1"/>
</dbReference>
<organism evidence="8 9">
    <name type="scientific">Aliiroseovarius pelagivivens</name>
    <dbReference type="NCBI Taxonomy" id="1639690"/>
    <lineage>
        <taxon>Bacteria</taxon>
        <taxon>Pseudomonadati</taxon>
        <taxon>Pseudomonadota</taxon>
        <taxon>Alphaproteobacteria</taxon>
        <taxon>Rhodobacterales</taxon>
        <taxon>Paracoccaceae</taxon>
        <taxon>Aliiroseovarius</taxon>
    </lineage>
</organism>
<sequence length="447" mass="48778">MIARRELAMPAPSRPTGQRRRRSGMDPFGLVSSGLATPTGFLVAAAVILAPMNHVKLSSVYVTASDIVALMAFILMLANRTLSVKFFGPATALWFMSFFAFMGGLTVSSVINGNPLALPNTFAQYGYSLLVLPMILGGRPYAQTIALVKLLVASYVFVMVFGAYVVHFVDNPNHMLVSGSGRMRSLFQRENECAVHGAIAIVLVLGLYKMGEFRLRTVLLSLPPLIYGIMLTGSVSGLFATILGVTLLITIVGPFKYLPISAAAFIAIAGVMILLGDSFMPAVFQERVLNPLMDRNLSEAGTFSDRALLMQEAFTVMKDTIFVGLGVEQFREISVHNAAVHNTYLAAFVEGGLISMLGLIGFFLSGIILIWAAIVERANRLVWAITLVVLLIYAAAFNMFPTFFARFWNVPWILLFSLTAATLRQPASHPHPPKPQISVLRNKRVRP</sequence>
<accession>A0A2R8ALK2</accession>
<dbReference type="OrthoDB" id="8275860at2"/>
<feature type="transmembrane region" description="Helical" evidence="6">
    <location>
        <begin position="381"/>
        <end position="400"/>
    </location>
</feature>
<feature type="transmembrane region" description="Helical" evidence="6">
    <location>
        <begin position="58"/>
        <end position="78"/>
    </location>
</feature>
<feature type="region of interest" description="Disordered" evidence="5">
    <location>
        <begin position="1"/>
        <end position="23"/>
    </location>
</feature>
<comment type="subcellular location">
    <subcellularLocation>
        <location evidence="1">Membrane</location>
        <topology evidence="1">Multi-pass membrane protein</topology>
    </subcellularLocation>
</comment>
<dbReference type="AlphaFoldDB" id="A0A2R8ALK2"/>
<evidence type="ECO:0000256" key="1">
    <source>
        <dbReference type="ARBA" id="ARBA00004141"/>
    </source>
</evidence>
<keyword evidence="4 6" id="KW-0472">Membrane</keyword>
<dbReference type="RefSeq" id="WP_108856880.1">
    <property type="nucleotide sequence ID" value="NZ_OMOI01000001.1"/>
</dbReference>
<feature type="transmembrane region" description="Helical" evidence="6">
    <location>
        <begin position="90"/>
        <end position="111"/>
    </location>
</feature>
<dbReference type="InterPro" id="IPR051533">
    <property type="entry name" value="WaaL-like"/>
</dbReference>
<evidence type="ECO:0000256" key="3">
    <source>
        <dbReference type="ARBA" id="ARBA00022989"/>
    </source>
</evidence>
<dbReference type="PANTHER" id="PTHR37422:SF13">
    <property type="entry name" value="LIPOPOLYSACCHARIDE BIOSYNTHESIS PROTEIN PA4999-RELATED"/>
    <property type="match status" value="1"/>
</dbReference>
<reference evidence="9" key="1">
    <citation type="submission" date="2018-03" db="EMBL/GenBank/DDBJ databases">
        <authorList>
            <person name="Rodrigo-Torres L."/>
            <person name="Arahal R. D."/>
            <person name="Lucena T."/>
        </authorList>
    </citation>
    <scope>NUCLEOTIDE SEQUENCE [LARGE SCALE GENOMIC DNA]</scope>
    <source>
        <strain evidence="9">CECT 8811</strain>
    </source>
</reference>
<dbReference type="EMBL" id="OMOI01000001">
    <property type="protein sequence ID" value="SPF76912.1"/>
    <property type="molecule type" value="Genomic_DNA"/>
</dbReference>
<evidence type="ECO:0000256" key="4">
    <source>
        <dbReference type="ARBA" id="ARBA00023136"/>
    </source>
</evidence>
<keyword evidence="9" id="KW-1185">Reference proteome</keyword>
<feature type="transmembrane region" description="Helical" evidence="6">
    <location>
        <begin position="225"/>
        <end position="250"/>
    </location>
</feature>
<protein>
    <recommendedName>
        <fullName evidence="7">O-antigen ligase-related domain-containing protein</fullName>
    </recommendedName>
</protein>
<feature type="transmembrane region" description="Helical" evidence="6">
    <location>
        <begin position="353"/>
        <end position="374"/>
    </location>
</feature>
<feature type="transmembrane region" description="Helical" evidence="6">
    <location>
        <begin position="262"/>
        <end position="284"/>
    </location>
</feature>
<dbReference type="InterPro" id="IPR007016">
    <property type="entry name" value="O-antigen_ligase-rel_domated"/>
</dbReference>
<feature type="transmembrane region" description="Helical" evidence="6">
    <location>
        <begin position="141"/>
        <end position="166"/>
    </location>
</feature>
<name>A0A2R8ALK2_9RHOB</name>
<evidence type="ECO:0000313" key="9">
    <source>
        <dbReference type="Proteomes" id="UP000244911"/>
    </source>
</evidence>
<keyword evidence="3 6" id="KW-1133">Transmembrane helix</keyword>
<dbReference type="Proteomes" id="UP000244911">
    <property type="component" value="Unassembled WGS sequence"/>
</dbReference>
<evidence type="ECO:0000313" key="8">
    <source>
        <dbReference type="EMBL" id="SPF76912.1"/>
    </source>
</evidence>
<evidence type="ECO:0000256" key="2">
    <source>
        <dbReference type="ARBA" id="ARBA00022692"/>
    </source>
</evidence>
<evidence type="ECO:0000256" key="5">
    <source>
        <dbReference type="SAM" id="MobiDB-lite"/>
    </source>
</evidence>
<feature type="region of interest" description="Disordered" evidence="5">
    <location>
        <begin position="425"/>
        <end position="447"/>
    </location>
</feature>
<keyword evidence="2 6" id="KW-0812">Transmembrane</keyword>
<evidence type="ECO:0000259" key="7">
    <source>
        <dbReference type="Pfam" id="PF04932"/>
    </source>
</evidence>
<dbReference type="PANTHER" id="PTHR37422">
    <property type="entry name" value="TEICHURONIC ACID BIOSYNTHESIS PROTEIN TUAE"/>
    <property type="match status" value="1"/>
</dbReference>
<gene>
    <name evidence="8" type="ORF">ALP8811_01929</name>
</gene>